<evidence type="ECO:0000259" key="3">
    <source>
        <dbReference type="PROSITE" id="PS51635"/>
    </source>
</evidence>
<dbReference type="Pfam" id="PF01734">
    <property type="entry name" value="Patatin"/>
    <property type="match status" value="1"/>
</dbReference>
<dbReference type="AlphaFoldDB" id="A0AAW4L5H3"/>
<keyword evidence="5" id="KW-1185">Reference proteome</keyword>
<dbReference type="GO" id="GO:0016787">
    <property type="term" value="F:hydrolase activity"/>
    <property type="evidence" value="ECO:0007669"/>
    <property type="project" value="UniProtKB-UniRule"/>
</dbReference>
<dbReference type="PROSITE" id="PS51635">
    <property type="entry name" value="PNPLA"/>
    <property type="match status" value="1"/>
</dbReference>
<protein>
    <submittedName>
        <fullName evidence="4">Patatin-like phospholipase family protein</fullName>
    </submittedName>
</protein>
<dbReference type="PANTHER" id="PTHR46394:SF1">
    <property type="entry name" value="PNPLA DOMAIN-CONTAINING PROTEIN"/>
    <property type="match status" value="1"/>
</dbReference>
<name>A0AAW4L5H3_9BACT</name>
<evidence type="ECO:0000313" key="4">
    <source>
        <dbReference type="EMBL" id="MBT0666029.1"/>
    </source>
</evidence>
<dbReference type="RefSeq" id="WP_214172799.1">
    <property type="nucleotide sequence ID" value="NZ_JAHCVJ010000008.1"/>
</dbReference>
<keyword evidence="1 2" id="KW-0443">Lipid metabolism</keyword>
<keyword evidence="2" id="KW-0378">Hydrolase</keyword>
<reference evidence="4 5" key="1">
    <citation type="submission" date="2021-05" db="EMBL/GenBank/DDBJ databases">
        <title>The draft genome of Geobacter pelophilus DSM 12255.</title>
        <authorList>
            <person name="Xu Z."/>
            <person name="Masuda Y."/>
            <person name="Itoh H."/>
            <person name="Senoo K."/>
        </authorList>
    </citation>
    <scope>NUCLEOTIDE SEQUENCE [LARGE SCALE GENOMIC DNA]</scope>
    <source>
        <strain evidence="4 5">DSM 12255</strain>
    </source>
</reference>
<proteinExistence type="predicted"/>
<dbReference type="SUPFAM" id="SSF52151">
    <property type="entry name" value="FabD/lysophospholipase-like"/>
    <property type="match status" value="1"/>
</dbReference>
<feature type="short sequence motif" description="GXSXG" evidence="2">
    <location>
        <begin position="37"/>
        <end position="41"/>
    </location>
</feature>
<feature type="short sequence motif" description="GXGXXG" evidence="2">
    <location>
        <begin position="10"/>
        <end position="15"/>
    </location>
</feature>
<keyword evidence="2" id="KW-0442">Lipid degradation</keyword>
<feature type="short sequence motif" description="DGA/G" evidence="2">
    <location>
        <begin position="238"/>
        <end position="240"/>
    </location>
</feature>
<feature type="domain" description="PNPLA" evidence="3">
    <location>
        <begin position="6"/>
        <end position="251"/>
    </location>
</feature>
<evidence type="ECO:0000256" key="2">
    <source>
        <dbReference type="PROSITE-ProRule" id="PRU01161"/>
    </source>
</evidence>
<evidence type="ECO:0000313" key="5">
    <source>
        <dbReference type="Proteomes" id="UP000811899"/>
    </source>
</evidence>
<gene>
    <name evidence="4" type="ORF">KI809_17085</name>
</gene>
<dbReference type="GO" id="GO:0016042">
    <property type="term" value="P:lipid catabolic process"/>
    <property type="evidence" value="ECO:0007669"/>
    <property type="project" value="UniProtKB-UniRule"/>
</dbReference>
<dbReference type="InterPro" id="IPR002641">
    <property type="entry name" value="PNPLA_dom"/>
</dbReference>
<dbReference type="CDD" id="cd07207">
    <property type="entry name" value="Pat_ExoU_VipD_like"/>
    <property type="match status" value="1"/>
</dbReference>
<dbReference type="Gene3D" id="3.40.1090.10">
    <property type="entry name" value="Cytosolic phospholipase A2 catalytic domain"/>
    <property type="match status" value="1"/>
</dbReference>
<accession>A0AAW4L5H3</accession>
<evidence type="ECO:0000256" key="1">
    <source>
        <dbReference type="ARBA" id="ARBA00023098"/>
    </source>
</evidence>
<dbReference type="InterPro" id="IPR016035">
    <property type="entry name" value="Acyl_Trfase/lysoPLipase"/>
</dbReference>
<dbReference type="InterPro" id="IPR052580">
    <property type="entry name" value="Lipid_Hydrolase"/>
</dbReference>
<comment type="caution">
    <text evidence="4">The sequence shown here is derived from an EMBL/GenBank/DDBJ whole genome shotgun (WGS) entry which is preliminary data.</text>
</comment>
<organism evidence="4 5">
    <name type="scientific">Geoanaerobacter pelophilus</name>
    <dbReference type="NCBI Taxonomy" id="60036"/>
    <lineage>
        <taxon>Bacteria</taxon>
        <taxon>Pseudomonadati</taxon>
        <taxon>Thermodesulfobacteriota</taxon>
        <taxon>Desulfuromonadia</taxon>
        <taxon>Geobacterales</taxon>
        <taxon>Geobacteraceae</taxon>
        <taxon>Geoanaerobacter</taxon>
    </lineage>
</organism>
<dbReference type="Proteomes" id="UP000811899">
    <property type="component" value="Unassembled WGS sequence"/>
</dbReference>
<feature type="active site" description="Proton acceptor" evidence="2">
    <location>
        <position position="238"/>
    </location>
</feature>
<sequence>MGVFDLVFEGGGAKGTAFVGAIEEFEQRGHTARRFVGTSAGAITATLMAAGYNAKAMKAATTETLPNGKPRFSSFMDIAAKFAPEDIKNSLTYTIFRNVDLPLIPDSVENRIDSWLIDRMMKIDAYREIFSFVERGGLYAGDAFLAWLREKLNNRISGLGNLNFKEFSEQTNSDLSVVASDTSSHDMLILNSRTAPQCPVAWGVRMSMSIPFLWQEVRWQKDWGTYRGRDITGHIIVDGGVLSNFPIYYLTSDDDEVQAVMGSIDPNACPNLGLLIDETVTVPGALAKEDRPDSADTDDGLLNHITRLKTIQRVTKILDTLTDAHDRAAIAAHQDEVCRLPAKGYGTTEFDMSAKRLDALIAAGKDAMKNHLSARGF</sequence>
<dbReference type="PANTHER" id="PTHR46394">
    <property type="entry name" value="ANNEXIN"/>
    <property type="match status" value="1"/>
</dbReference>
<dbReference type="EMBL" id="JAHCVJ010000008">
    <property type="protein sequence ID" value="MBT0666029.1"/>
    <property type="molecule type" value="Genomic_DNA"/>
</dbReference>
<feature type="active site" description="Nucleophile" evidence="2">
    <location>
        <position position="39"/>
    </location>
</feature>